<evidence type="ECO:0000313" key="1">
    <source>
        <dbReference type="EMBL" id="TBT96615.1"/>
    </source>
</evidence>
<accession>A0A4Q9KQG7</accession>
<evidence type="ECO:0000313" key="2">
    <source>
        <dbReference type="Proteomes" id="UP000293045"/>
    </source>
</evidence>
<dbReference type="VEuPathDB" id="MicrosporidiaDB:CWI39_3555p0010"/>
<dbReference type="Gene3D" id="3.80.10.10">
    <property type="entry name" value="Ribonuclease Inhibitor"/>
    <property type="match status" value="1"/>
</dbReference>
<dbReference type="Proteomes" id="UP000293045">
    <property type="component" value="Unassembled WGS sequence"/>
</dbReference>
<dbReference type="AlphaFoldDB" id="A0A4Q9KQG7"/>
<reference evidence="1 2" key="1">
    <citation type="submission" date="2017-12" db="EMBL/GenBank/DDBJ databases">
        <authorList>
            <person name="Pombert J.-F."/>
            <person name="Haag K.L."/>
            <person name="Ebert D."/>
        </authorList>
    </citation>
    <scope>NUCLEOTIDE SEQUENCE [LARGE SCALE GENOMIC DNA]</scope>
    <source>
        <strain evidence="1">IL-BN-2</strain>
    </source>
</reference>
<sequence>MCNMRLKTLSYKGNSLYVNDLNRIKDLAIIEKLNFYKCKFIETSFYKLGSECRFFNFLKKLNLGCVVLGAEDFHYLRNFKKLKNLQISFHAIHLVEIKFNLISLAKSRFPAKLFFKEIDSEELSEYFKEEGVEEVCKWSI</sequence>
<organism evidence="1 2">
    <name type="scientific">Hamiltosporidium magnivora</name>
    <dbReference type="NCBI Taxonomy" id="148818"/>
    <lineage>
        <taxon>Eukaryota</taxon>
        <taxon>Fungi</taxon>
        <taxon>Fungi incertae sedis</taxon>
        <taxon>Microsporidia</taxon>
        <taxon>Dubosqiidae</taxon>
        <taxon>Hamiltosporidium</taxon>
    </lineage>
</organism>
<protein>
    <submittedName>
        <fullName evidence="1">Uncharacterized protein</fullName>
    </submittedName>
</protein>
<proteinExistence type="predicted"/>
<gene>
    <name evidence="1" type="ORF">CWI39_3555p0010</name>
</gene>
<dbReference type="EMBL" id="PIXR01003555">
    <property type="protein sequence ID" value="TBT96615.1"/>
    <property type="molecule type" value="Genomic_DNA"/>
</dbReference>
<dbReference type="InterPro" id="IPR032675">
    <property type="entry name" value="LRR_dom_sf"/>
</dbReference>
<name>A0A4Q9KQG7_9MICR</name>
<dbReference type="VEuPathDB" id="MicrosporidiaDB:CWI36_0588p0010"/>
<dbReference type="SUPFAM" id="SSF52047">
    <property type="entry name" value="RNI-like"/>
    <property type="match status" value="1"/>
</dbReference>
<comment type="caution">
    <text evidence="1">The sequence shown here is derived from an EMBL/GenBank/DDBJ whole genome shotgun (WGS) entry which is preliminary data.</text>
</comment>
<feature type="non-terminal residue" evidence="1">
    <location>
        <position position="1"/>
    </location>
</feature>